<reference evidence="1 2" key="1">
    <citation type="submission" date="2024-01" db="EMBL/GenBank/DDBJ databases">
        <title>The genomes of 5 underutilized Papilionoideae crops provide insights into root nodulation and disease resistanc.</title>
        <authorList>
            <person name="Jiang F."/>
        </authorList>
    </citation>
    <scope>NUCLEOTIDE SEQUENCE [LARGE SCALE GENOMIC DNA]</scope>
    <source>
        <strain evidence="1">LVBAO_FW01</strain>
        <tissue evidence="1">Leaves</tissue>
    </source>
</reference>
<accession>A0AAN9KFE5</accession>
<dbReference type="EMBL" id="JAYMYQ010000008">
    <property type="protein sequence ID" value="KAK7316452.1"/>
    <property type="molecule type" value="Genomic_DNA"/>
</dbReference>
<sequence length="85" mass="9769">MSYIYLFESYPRRTPVTDPYSKSAIFRISFSLFLATTTTVPSRESLQPSSSMVSPSESSPAFSLLHHRRRRTITSPFFVSKEEEI</sequence>
<evidence type="ECO:0000313" key="1">
    <source>
        <dbReference type="EMBL" id="KAK7316452.1"/>
    </source>
</evidence>
<proteinExistence type="predicted"/>
<evidence type="ECO:0000313" key="2">
    <source>
        <dbReference type="Proteomes" id="UP001367508"/>
    </source>
</evidence>
<dbReference type="AlphaFoldDB" id="A0AAN9KFE5"/>
<dbReference type="Proteomes" id="UP001367508">
    <property type="component" value="Unassembled WGS sequence"/>
</dbReference>
<organism evidence="1 2">
    <name type="scientific">Canavalia gladiata</name>
    <name type="common">Sword bean</name>
    <name type="synonym">Dolichos gladiatus</name>
    <dbReference type="NCBI Taxonomy" id="3824"/>
    <lineage>
        <taxon>Eukaryota</taxon>
        <taxon>Viridiplantae</taxon>
        <taxon>Streptophyta</taxon>
        <taxon>Embryophyta</taxon>
        <taxon>Tracheophyta</taxon>
        <taxon>Spermatophyta</taxon>
        <taxon>Magnoliopsida</taxon>
        <taxon>eudicotyledons</taxon>
        <taxon>Gunneridae</taxon>
        <taxon>Pentapetalae</taxon>
        <taxon>rosids</taxon>
        <taxon>fabids</taxon>
        <taxon>Fabales</taxon>
        <taxon>Fabaceae</taxon>
        <taxon>Papilionoideae</taxon>
        <taxon>50 kb inversion clade</taxon>
        <taxon>NPAAA clade</taxon>
        <taxon>indigoferoid/millettioid clade</taxon>
        <taxon>Phaseoleae</taxon>
        <taxon>Canavalia</taxon>
    </lineage>
</organism>
<gene>
    <name evidence="1" type="ORF">VNO77_35496</name>
</gene>
<protein>
    <submittedName>
        <fullName evidence="1">Uncharacterized protein</fullName>
    </submittedName>
</protein>
<comment type="caution">
    <text evidence="1">The sequence shown here is derived from an EMBL/GenBank/DDBJ whole genome shotgun (WGS) entry which is preliminary data.</text>
</comment>
<name>A0AAN9KFE5_CANGL</name>
<keyword evidence="2" id="KW-1185">Reference proteome</keyword>